<comment type="caution">
    <text evidence="8">The sequence shown here is derived from an EMBL/GenBank/DDBJ whole genome shotgun (WGS) entry which is preliminary data.</text>
</comment>
<reference evidence="9" key="1">
    <citation type="journal article" date="2019" name="Int. J. Syst. Evol. Microbiol.">
        <title>The Global Catalogue of Microorganisms (GCM) 10K type strain sequencing project: providing services to taxonomists for standard genome sequencing and annotation.</title>
        <authorList>
            <consortium name="The Broad Institute Genomics Platform"/>
            <consortium name="The Broad Institute Genome Sequencing Center for Infectious Disease"/>
            <person name="Wu L."/>
            <person name="Ma J."/>
        </authorList>
    </citation>
    <scope>NUCLEOTIDE SEQUENCE [LARGE SCALE GENOMIC DNA]</scope>
    <source>
        <strain evidence="9">CCM 320</strain>
    </source>
</reference>
<sequence>MSLVKRLSQKKIFVAGFTFISLLFLTSMGYYLFFDDYIPKVPLQYENGRPLHAPYSGADFPPLGSDTFGRNAAFVLLVGAKYTILAGLAIAFFRVVPAVVIGIALHYCPPFLQRVVKNIADAVNYFPITLFAFLLLLWIEPSSLFNPTTGTFETEERIGIWSALFVYISVLSFIFVPANSVLIANEIKAVYRKEFIASSITLGAGKWRILTKHIKPYLVPQVFLISMREFIQTLILMAHLGVFLIFIGGSVSMKDIFDVSRTISISSEWGGTLGMWWSYLYTSYPWLAAYPLILLTLLIVAVKCMMLSIEQVLAEENQVVLEKETNLHEMNLADSRPAFQLLYPTKIKEIKNDS</sequence>
<keyword evidence="9" id="KW-1185">Reference proteome</keyword>
<feature type="transmembrane region" description="Helical" evidence="6">
    <location>
        <begin position="230"/>
        <end position="251"/>
    </location>
</feature>
<feature type="domain" description="ABC transmembrane type-1" evidence="7">
    <location>
        <begin position="84"/>
        <end position="306"/>
    </location>
</feature>
<dbReference type="PANTHER" id="PTHR43839:SF3">
    <property type="entry name" value="OLIGOPEPTIDE ABC TRANSPORTER, PERMEASE PROTEIN"/>
    <property type="match status" value="1"/>
</dbReference>
<dbReference type="InterPro" id="IPR035906">
    <property type="entry name" value="MetI-like_sf"/>
</dbReference>
<dbReference type="SUPFAM" id="SSF161098">
    <property type="entry name" value="MetI-like"/>
    <property type="match status" value="1"/>
</dbReference>
<evidence type="ECO:0000256" key="3">
    <source>
        <dbReference type="ARBA" id="ARBA00022692"/>
    </source>
</evidence>
<dbReference type="RefSeq" id="WP_117312260.1">
    <property type="nucleotide sequence ID" value="NZ_JBHRUJ010000016.1"/>
</dbReference>
<feature type="transmembrane region" description="Helical" evidence="6">
    <location>
        <begin position="12"/>
        <end position="33"/>
    </location>
</feature>
<accession>A0ABV7KQ08</accession>
<name>A0ABV7KQ08_PLAOK</name>
<dbReference type="PROSITE" id="PS50928">
    <property type="entry name" value="ABC_TM1"/>
    <property type="match status" value="1"/>
</dbReference>
<keyword evidence="2" id="KW-0813">Transport</keyword>
<feature type="transmembrane region" description="Helical" evidence="6">
    <location>
        <begin position="159"/>
        <end position="184"/>
    </location>
</feature>
<comment type="subcellular location">
    <subcellularLocation>
        <location evidence="1">Membrane</location>
        <topology evidence="1">Multi-pass membrane protein</topology>
    </subcellularLocation>
</comment>
<keyword evidence="4 6" id="KW-1133">Transmembrane helix</keyword>
<evidence type="ECO:0000256" key="4">
    <source>
        <dbReference type="ARBA" id="ARBA00022989"/>
    </source>
</evidence>
<dbReference type="Gene3D" id="1.10.3720.10">
    <property type="entry name" value="MetI-like"/>
    <property type="match status" value="1"/>
</dbReference>
<organism evidence="8 9">
    <name type="scientific">Planomicrobium okeanokoites</name>
    <name type="common">Planococcus okeanokoites</name>
    <name type="synonym">Flavobacterium okeanokoites</name>
    <dbReference type="NCBI Taxonomy" id="244"/>
    <lineage>
        <taxon>Bacteria</taxon>
        <taxon>Bacillati</taxon>
        <taxon>Bacillota</taxon>
        <taxon>Bacilli</taxon>
        <taxon>Bacillales</taxon>
        <taxon>Caryophanaceae</taxon>
        <taxon>Planomicrobium</taxon>
    </lineage>
</organism>
<dbReference type="Proteomes" id="UP001595625">
    <property type="component" value="Unassembled WGS sequence"/>
</dbReference>
<evidence type="ECO:0000256" key="2">
    <source>
        <dbReference type="ARBA" id="ARBA00022448"/>
    </source>
</evidence>
<protein>
    <submittedName>
        <fullName evidence="8">Peptide ABC transporter permease</fullName>
    </submittedName>
</protein>
<dbReference type="InterPro" id="IPR000515">
    <property type="entry name" value="MetI-like"/>
</dbReference>
<dbReference type="PANTHER" id="PTHR43839">
    <property type="entry name" value="OPPC IN A BINDING PROTEIN-DEPENDENT TRANSPORT SYSTEM"/>
    <property type="match status" value="1"/>
</dbReference>
<proteinExistence type="predicted"/>
<feature type="transmembrane region" description="Helical" evidence="6">
    <location>
        <begin position="119"/>
        <end position="139"/>
    </location>
</feature>
<evidence type="ECO:0000256" key="5">
    <source>
        <dbReference type="ARBA" id="ARBA00023136"/>
    </source>
</evidence>
<keyword evidence="5 6" id="KW-0472">Membrane</keyword>
<feature type="transmembrane region" description="Helical" evidence="6">
    <location>
        <begin position="84"/>
        <end position="107"/>
    </location>
</feature>
<keyword evidence="3 6" id="KW-0812">Transmembrane</keyword>
<gene>
    <name evidence="8" type="ORF">ACFOEJ_10945</name>
</gene>
<evidence type="ECO:0000259" key="7">
    <source>
        <dbReference type="PROSITE" id="PS50928"/>
    </source>
</evidence>
<feature type="transmembrane region" description="Helical" evidence="6">
    <location>
        <begin position="283"/>
        <end position="302"/>
    </location>
</feature>
<evidence type="ECO:0000256" key="1">
    <source>
        <dbReference type="ARBA" id="ARBA00004141"/>
    </source>
</evidence>
<evidence type="ECO:0000313" key="9">
    <source>
        <dbReference type="Proteomes" id="UP001595625"/>
    </source>
</evidence>
<evidence type="ECO:0000256" key="6">
    <source>
        <dbReference type="SAM" id="Phobius"/>
    </source>
</evidence>
<dbReference type="EMBL" id="JBHRUJ010000016">
    <property type="protein sequence ID" value="MFC3211592.1"/>
    <property type="molecule type" value="Genomic_DNA"/>
</dbReference>
<dbReference type="CDD" id="cd06261">
    <property type="entry name" value="TM_PBP2"/>
    <property type="match status" value="1"/>
</dbReference>
<evidence type="ECO:0000313" key="8">
    <source>
        <dbReference type="EMBL" id="MFC3211592.1"/>
    </source>
</evidence>